<evidence type="ECO:0000256" key="5">
    <source>
        <dbReference type="ARBA" id="ARBA00023244"/>
    </source>
</evidence>
<dbReference type="UniPathway" id="UPA00251">
    <property type="reaction ID" value="UER00320"/>
</dbReference>
<dbReference type="CDD" id="cd06578">
    <property type="entry name" value="HemD"/>
    <property type="match status" value="1"/>
</dbReference>
<dbReference type="EC" id="4.2.1.75" evidence="3 9"/>
<evidence type="ECO:0000256" key="3">
    <source>
        <dbReference type="ARBA" id="ARBA00013109"/>
    </source>
</evidence>
<sequence>MGHPTPPAWYVISLRPQGGHAALRRAARRHGAGLLALSPWRIRRCDDATTRADVRKALQCPRVVFTSPAAVAAADALERLHPRPGQAWLAVGAGTAAALRRAGIAEVSFPDRMDSEGLLALPALADLRGAEIGFVTAPDGRNLLMPTLAARGARVHRAEVYRRESVALSRRALDALATLQTPACLMLSSGGALEQVLAQLPEALRTRLKKAVVVAASARLADAARTAGFVRVVQAEGPRPAQLMKAACTIRPAGIR</sequence>
<reference evidence="11 12" key="1">
    <citation type="submission" date="2020-08" db="EMBL/GenBank/DDBJ databases">
        <title>Streptomycin Non-resistant strain, P. mexicana.</title>
        <authorList>
            <person name="Ganesh-Kumar S."/>
            <person name="Zhe T."/>
            <person name="Yu Z."/>
            <person name="Min Y."/>
        </authorList>
    </citation>
    <scope>NUCLEOTIDE SEQUENCE [LARGE SCALE GENOMIC DNA]</scope>
    <source>
        <strain evidence="11 12">GTZY2</strain>
    </source>
</reference>
<name>A0A7G9TEU1_PSEMX</name>
<evidence type="ECO:0000256" key="2">
    <source>
        <dbReference type="ARBA" id="ARBA00008133"/>
    </source>
</evidence>
<dbReference type="Pfam" id="PF02602">
    <property type="entry name" value="HEM4"/>
    <property type="match status" value="1"/>
</dbReference>
<dbReference type="GO" id="GO:0004852">
    <property type="term" value="F:uroporphyrinogen-III synthase activity"/>
    <property type="evidence" value="ECO:0007669"/>
    <property type="project" value="UniProtKB-UniRule"/>
</dbReference>
<evidence type="ECO:0000259" key="10">
    <source>
        <dbReference type="Pfam" id="PF02602"/>
    </source>
</evidence>
<dbReference type="GeneID" id="81470122"/>
<dbReference type="Gene3D" id="3.40.50.10090">
    <property type="match status" value="2"/>
</dbReference>
<dbReference type="GO" id="GO:0006780">
    <property type="term" value="P:uroporphyrinogen III biosynthetic process"/>
    <property type="evidence" value="ECO:0007669"/>
    <property type="project" value="UniProtKB-UniRule"/>
</dbReference>
<keyword evidence="4 9" id="KW-0456">Lyase</keyword>
<evidence type="ECO:0000256" key="4">
    <source>
        <dbReference type="ARBA" id="ARBA00023239"/>
    </source>
</evidence>
<evidence type="ECO:0000256" key="6">
    <source>
        <dbReference type="ARBA" id="ARBA00037589"/>
    </source>
</evidence>
<dbReference type="PANTHER" id="PTHR38042">
    <property type="entry name" value="UROPORPHYRINOGEN-III SYNTHASE, CHLOROPLASTIC"/>
    <property type="match status" value="1"/>
</dbReference>
<dbReference type="RefSeq" id="WP_187573968.1">
    <property type="nucleotide sequence ID" value="NZ_CP060731.1"/>
</dbReference>
<accession>A0A7G9TEU1</accession>
<proteinExistence type="inferred from homology"/>
<evidence type="ECO:0000256" key="8">
    <source>
        <dbReference type="ARBA" id="ARBA00048617"/>
    </source>
</evidence>
<evidence type="ECO:0000256" key="1">
    <source>
        <dbReference type="ARBA" id="ARBA00004772"/>
    </source>
</evidence>
<comment type="pathway">
    <text evidence="1 9">Porphyrin-containing compound metabolism; protoporphyrin-IX biosynthesis; coproporphyrinogen-III from 5-aminolevulinate: step 3/4.</text>
</comment>
<gene>
    <name evidence="11" type="ORF">IAE60_04035</name>
</gene>
<dbReference type="PANTHER" id="PTHR38042:SF1">
    <property type="entry name" value="UROPORPHYRINOGEN-III SYNTHASE, CHLOROPLASTIC"/>
    <property type="match status" value="1"/>
</dbReference>
<evidence type="ECO:0000256" key="9">
    <source>
        <dbReference type="RuleBase" id="RU366031"/>
    </source>
</evidence>
<evidence type="ECO:0000313" key="11">
    <source>
        <dbReference type="EMBL" id="QNN78616.1"/>
    </source>
</evidence>
<dbReference type="AlphaFoldDB" id="A0A7G9TEU1"/>
<feature type="domain" description="Tetrapyrrole biosynthesis uroporphyrinogen III synthase" evidence="10">
    <location>
        <begin position="23"/>
        <end position="244"/>
    </location>
</feature>
<comment type="function">
    <text evidence="6 9">Catalyzes cyclization of the linear tetrapyrrole, hydroxymethylbilane, to the macrocyclic uroporphyrinogen III.</text>
</comment>
<dbReference type="InterPro" id="IPR003754">
    <property type="entry name" value="4pyrrol_synth_uPrphyn_synth"/>
</dbReference>
<dbReference type="EMBL" id="CP060731">
    <property type="protein sequence ID" value="QNN78616.1"/>
    <property type="molecule type" value="Genomic_DNA"/>
</dbReference>
<keyword evidence="5 9" id="KW-0627">Porphyrin biosynthesis</keyword>
<dbReference type="SUPFAM" id="SSF69618">
    <property type="entry name" value="HemD-like"/>
    <property type="match status" value="1"/>
</dbReference>
<dbReference type="Proteomes" id="UP000515838">
    <property type="component" value="Chromosome"/>
</dbReference>
<evidence type="ECO:0000256" key="7">
    <source>
        <dbReference type="ARBA" id="ARBA00040167"/>
    </source>
</evidence>
<comment type="similarity">
    <text evidence="2 9">Belongs to the uroporphyrinogen-III synthase family.</text>
</comment>
<dbReference type="GO" id="GO:0006782">
    <property type="term" value="P:protoporphyrinogen IX biosynthetic process"/>
    <property type="evidence" value="ECO:0007669"/>
    <property type="project" value="UniProtKB-UniRule"/>
</dbReference>
<dbReference type="InterPro" id="IPR036108">
    <property type="entry name" value="4pyrrol_syn_uPrphyn_synt_sf"/>
</dbReference>
<comment type="catalytic activity">
    <reaction evidence="8 9">
        <text>hydroxymethylbilane = uroporphyrinogen III + H2O</text>
        <dbReference type="Rhea" id="RHEA:18965"/>
        <dbReference type="ChEBI" id="CHEBI:15377"/>
        <dbReference type="ChEBI" id="CHEBI:57308"/>
        <dbReference type="ChEBI" id="CHEBI:57845"/>
        <dbReference type="EC" id="4.2.1.75"/>
    </reaction>
</comment>
<dbReference type="InterPro" id="IPR039793">
    <property type="entry name" value="UROS/Hem4"/>
</dbReference>
<protein>
    <recommendedName>
        <fullName evidence="7 9">Uroporphyrinogen-III synthase</fullName>
        <ecNumber evidence="3 9">4.2.1.75</ecNumber>
    </recommendedName>
</protein>
<organism evidence="11 12">
    <name type="scientific">Pseudoxanthomonas mexicana</name>
    <dbReference type="NCBI Taxonomy" id="128785"/>
    <lineage>
        <taxon>Bacteria</taxon>
        <taxon>Pseudomonadati</taxon>
        <taxon>Pseudomonadota</taxon>
        <taxon>Gammaproteobacteria</taxon>
        <taxon>Lysobacterales</taxon>
        <taxon>Lysobacteraceae</taxon>
        <taxon>Pseudoxanthomonas</taxon>
    </lineage>
</organism>
<evidence type="ECO:0000313" key="12">
    <source>
        <dbReference type="Proteomes" id="UP000515838"/>
    </source>
</evidence>